<dbReference type="EMBL" id="UZAI01017296">
    <property type="protein sequence ID" value="VDP23041.1"/>
    <property type="molecule type" value="Genomic_DNA"/>
</dbReference>
<name>A0A183MM50_9TREM</name>
<evidence type="ECO:0000313" key="1">
    <source>
        <dbReference type="EMBL" id="VDP23041.1"/>
    </source>
</evidence>
<dbReference type="STRING" id="48269.A0A183MM50"/>
<dbReference type="InterPro" id="IPR043502">
    <property type="entry name" value="DNA/RNA_pol_sf"/>
</dbReference>
<accession>A0A183MM50</accession>
<dbReference type="AlphaFoldDB" id="A0A183MM50"/>
<dbReference type="InterPro" id="IPR000477">
    <property type="entry name" value="RT_dom"/>
</dbReference>
<dbReference type="CDD" id="cd01650">
    <property type="entry name" value="RT_nLTR_like"/>
    <property type="match status" value="1"/>
</dbReference>
<reference evidence="1 2" key="1">
    <citation type="submission" date="2018-11" db="EMBL/GenBank/DDBJ databases">
        <authorList>
            <consortium name="Pathogen Informatics"/>
        </authorList>
    </citation>
    <scope>NUCLEOTIDE SEQUENCE [LARGE SCALE GENOMIC DNA]</scope>
    <source>
        <strain evidence="1 2">Zambia</strain>
    </source>
</reference>
<dbReference type="Proteomes" id="UP000277204">
    <property type="component" value="Unassembled WGS sequence"/>
</dbReference>
<dbReference type="SUPFAM" id="SSF56672">
    <property type="entry name" value="DNA/RNA polymerases"/>
    <property type="match status" value="1"/>
</dbReference>
<dbReference type="Pfam" id="PF00078">
    <property type="entry name" value="RVT_1"/>
    <property type="match status" value="1"/>
</dbReference>
<protein>
    <submittedName>
        <fullName evidence="1">Uncharacterized protein</fullName>
    </submittedName>
</protein>
<sequence>MKDAVDAQLRDQQAGFRKDRSCTDQIATLRIIVEQSVEWNSSLYINFIDYEKAFDSVDRRTLWKLLRHYGVPEKIVNIIRNSYDGLQCKVVHGGQLTDAFQVRTGVRQGCLLSPFLFLLVVDWIMKTSTSEGKHGIQWTAQNQLDDLDFADDLSLLSHTHEQMQMKTASVAAVSASVGLSIHKGKTKVLKFKAENNNPITLDGETLENVESFTYLGSIIDEQGGSDVKARIGKARTAFLQLKNIWNSKQLSTNIKVRIFNTNVKAVLLYGAETWRTTTTTIKKVQVFINSCLRKILNIHWPDTISNSLLWERTNQLPAEEEIRKRRWKWIGHTLRKSSNCITRQALTWNPEGKQKRGRPKNTLRRIIEADMKTMNYNWTELERIAQDRVGWRMLDSKLGSTS</sequence>
<keyword evidence="2" id="KW-1185">Reference proteome</keyword>
<dbReference type="Pfam" id="PF20049">
    <property type="entry name" value="DUF6451"/>
    <property type="match status" value="1"/>
</dbReference>
<dbReference type="PROSITE" id="PS50878">
    <property type="entry name" value="RT_POL"/>
    <property type="match status" value="1"/>
</dbReference>
<dbReference type="PANTHER" id="PTHR47027">
    <property type="entry name" value="REVERSE TRANSCRIPTASE DOMAIN-CONTAINING PROTEIN"/>
    <property type="match status" value="1"/>
</dbReference>
<proteinExistence type="predicted"/>
<dbReference type="InterPro" id="IPR045609">
    <property type="entry name" value="DUF6451"/>
</dbReference>
<dbReference type="PANTHER" id="PTHR47027:SF25">
    <property type="entry name" value="REVERSE TRANSCRIPTASE DOMAIN-CONTAINING PROTEIN"/>
    <property type="match status" value="1"/>
</dbReference>
<gene>
    <name evidence="1" type="ORF">SMRZ_LOCUS17125</name>
</gene>
<evidence type="ECO:0000313" key="2">
    <source>
        <dbReference type="Proteomes" id="UP000277204"/>
    </source>
</evidence>
<organism evidence="1 2">
    <name type="scientific">Schistosoma margrebowiei</name>
    <dbReference type="NCBI Taxonomy" id="48269"/>
    <lineage>
        <taxon>Eukaryota</taxon>
        <taxon>Metazoa</taxon>
        <taxon>Spiralia</taxon>
        <taxon>Lophotrochozoa</taxon>
        <taxon>Platyhelminthes</taxon>
        <taxon>Trematoda</taxon>
        <taxon>Digenea</taxon>
        <taxon>Strigeidida</taxon>
        <taxon>Schistosomatoidea</taxon>
        <taxon>Schistosomatidae</taxon>
        <taxon>Schistosoma</taxon>
    </lineage>
</organism>